<keyword evidence="1" id="KW-0812">Transmembrane</keyword>
<evidence type="ECO:0000256" key="1">
    <source>
        <dbReference type="SAM" id="Phobius"/>
    </source>
</evidence>
<keyword evidence="1" id="KW-1133">Transmembrane helix</keyword>
<dbReference type="EMBL" id="JACRSZ010000001">
    <property type="protein sequence ID" value="MBC8572031.1"/>
    <property type="molecule type" value="Genomic_DNA"/>
</dbReference>
<keyword evidence="3" id="KW-1185">Reference proteome</keyword>
<gene>
    <name evidence="2" type="ORF">H8716_02850</name>
</gene>
<sequence>MSETLKTVLDKYIESQNKVVFRENAVPEDKDGYVDAIKKSLTDKIYDEIRAEVRDEALADASKIIEEKAGLKRIDEFRKLAINGVIVAFFVGLLVNQSTDIIDYWKGSFQASNIWITVGIAVALLVICIIIFTYMFISELMKMLRKDKNETN</sequence>
<proteinExistence type="predicted"/>
<accession>A0ABR7N6M6</accession>
<evidence type="ECO:0000313" key="3">
    <source>
        <dbReference type="Proteomes" id="UP000657421"/>
    </source>
</evidence>
<organism evidence="2 3">
    <name type="scientific">Jingyaoa shaoxingensis</name>
    <dbReference type="NCBI Taxonomy" id="2763671"/>
    <lineage>
        <taxon>Bacteria</taxon>
        <taxon>Bacillati</taxon>
        <taxon>Bacillota</taxon>
        <taxon>Clostridia</taxon>
        <taxon>Lachnospirales</taxon>
        <taxon>Lachnospiraceae</taxon>
        <taxon>Jingyaoa</taxon>
    </lineage>
</organism>
<dbReference type="Proteomes" id="UP000657421">
    <property type="component" value="Unassembled WGS sequence"/>
</dbReference>
<feature type="transmembrane region" description="Helical" evidence="1">
    <location>
        <begin position="80"/>
        <end position="102"/>
    </location>
</feature>
<name>A0ABR7N6M6_9FIRM</name>
<dbReference type="RefSeq" id="WP_249307002.1">
    <property type="nucleotide sequence ID" value="NZ_JACRSZ010000001.1"/>
</dbReference>
<comment type="caution">
    <text evidence="2">The sequence shown here is derived from an EMBL/GenBank/DDBJ whole genome shotgun (WGS) entry which is preliminary data.</text>
</comment>
<reference evidence="2 3" key="1">
    <citation type="submission" date="2020-08" db="EMBL/GenBank/DDBJ databases">
        <title>Genome public.</title>
        <authorList>
            <person name="Liu C."/>
            <person name="Sun Q."/>
        </authorList>
    </citation>
    <scope>NUCLEOTIDE SEQUENCE [LARGE SCALE GENOMIC DNA]</scope>
    <source>
        <strain evidence="2 3">NSJ-46</strain>
    </source>
</reference>
<protein>
    <submittedName>
        <fullName evidence="2">Uncharacterized protein</fullName>
    </submittedName>
</protein>
<keyword evidence="1" id="KW-0472">Membrane</keyword>
<feature type="transmembrane region" description="Helical" evidence="1">
    <location>
        <begin position="114"/>
        <end position="137"/>
    </location>
</feature>
<evidence type="ECO:0000313" key="2">
    <source>
        <dbReference type="EMBL" id="MBC8572031.1"/>
    </source>
</evidence>